<gene>
    <name evidence="4" type="ORF">COX46_00640</name>
</gene>
<protein>
    <recommendedName>
        <fullName evidence="3">CBS domain-containing protein</fullName>
    </recommendedName>
</protein>
<organism evidence="4 5">
    <name type="scientific">bacterium (Candidatus Ratteibacteria) CG23_combo_of_CG06-09_8_20_14_all_48_7</name>
    <dbReference type="NCBI Taxonomy" id="2014292"/>
    <lineage>
        <taxon>Bacteria</taxon>
        <taxon>Candidatus Ratteibacteria</taxon>
    </lineage>
</organism>
<accession>A0A2G9YBW6</accession>
<comment type="caution">
    <text evidence="4">The sequence shown here is derived from an EMBL/GenBank/DDBJ whole genome shotgun (WGS) entry which is preliminary data.</text>
</comment>
<dbReference type="EMBL" id="PCRF01000030">
    <property type="protein sequence ID" value="PIP16704.1"/>
    <property type="molecule type" value="Genomic_DNA"/>
</dbReference>
<proteinExistence type="predicted"/>
<dbReference type="PROSITE" id="PS51371">
    <property type="entry name" value="CBS"/>
    <property type="match status" value="2"/>
</dbReference>
<feature type="domain" description="CBS" evidence="3">
    <location>
        <begin position="103"/>
        <end position="159"/>
    </location>
</feature>
<dbReference type="InterPro" id="IPR046342">
    <property type="entry name" value="CBS_dom_sf"/>
</dbReference>
<dbReference type="Proteomes" id="UP000230392">
    <property type="component" value="Unassembled WGS sequence"/>
</dbReference>
<dbReference type="Pfam" id="PF00571">
    <property type="entry name" value="CBS"/>
    <property type="match status" value="2"/>
</dbReference>
<dbReference type="PANTHER" id="PTHR43080">
    <property type="entry name" value="CBS DOMAIN-CONTAINING PROTEIN CBSX3, MITOCHONDRIAL"/>
    <property type="match status" value="1"/>
</dbReference>
<dbReference type="Gene3D" id="3.10.580.10">
    <property type="entry name" value="CBS-domain"/>
    <property type="match status" value="1"/>
</dbReference>
<dbReference type="CDD" id="cd02205">
    <property type="entry name" value="CBS_pair_SF"/>
    <property type="match status" value="1"/>
</dbReference>
<dbReference type="AlphaFoldDB" id="A0A2G9YBW6"/>
<dbReference type="PANTHER" id="PTHR43080:SF2">
    <property type="entry name" value="CBS DOMAIN-CONTAINING PROTEIN"/>
    <property type="match status" value="1"/>
</dbReference>
<name>A0A2G9YBW6_9BACT</name>
<evidence type="ECO:0000313" key="4">
    <source>
        <dbReference type="EMBL" id="PIP16704.1"/>
    </source>
</evidence>
<keyword evidence="1 2" id="KW-0129">CBS domain</keyword>
<sequence>MKNKIIKVREAMSKEVITVKRSTTLRQLLEIFADFHLFPLVPVVEEDGRLVGIVSFRNLIDVFSPYRQEILKTVPFLDDQEEDIFKAELTKDIGDLVVVEDIMETKFVSLQEDTTLEEAFKLMKLHLKEEFPVTVKTGKLVGKIGIFDIIRRVFQEKGVI</sequence>
<evidence type="ECO:0000256" key="1">
    <source>
        <dbReference type="ARBA" id="ARBA00023122"/>
    </source>
</evidence>
<reference evidence="4 5" key="1">
    <citation type="submission" date="2017-09" db="EMBL/GenBank/DDBJ databases">
        <title>Depth-based differentiation of microbial function through sediment-hosted aquifers and enrichment of novel symbionts in the deep terrestrial subsurface.</title>
        <authorList>
            <person name="Probst A.J."/>
            <person name="Ladd B."/>
            <person name="Jarett J.K."/>
            <person name="Geller-Mcgrath D.E."/>
            <person name="Sieber C.M."/>
            <person name="Emerson J.B."/>
            <person name="Anantharaman K."/>
            <person name="Thomas B.C."/>
            <person name="Malmstrom R."/>
            <person name="Stieglmeier M."/>
            <person name="Klingl A."/>
            <person name="Woyke T."/>
            <person name="Ryan C.M."/>
            <person name="Banfield J.F."/>
        </authorList>
    </citation>
    <scope>NUCLEOTIDE SEQUENCE [LARGE SCALE GENOMIC DNA]</scope>
    <source>
        <strain evidence="4">CG23_combo_of_CG06-09_8_20_14_all_48_7</strain>
    </source>
</reference>
<dbReference type="InterPro" id="IPR000644">
    <property type="entry name" value="CBS_dom"/>
</dbReference>
<dbReference type="InterPro" id="IPR051257">
    <property type="entry name" value="Diverse_CBS-Domain"/>
</dbReference>
<evidence type="ECO:0000313" key="5">
    <source>
        <dbReference type="Proteomes" id="UP000230392"/>
    </source>
</evidence>
<dbReference type="SMART" id="SM00116">
    <property type="entry name" value="CBS"/>
    <property type="match status" value="2"/>
</dbReference>
<evidence type="ECO:0000259" key="3">
    <source>
        <dbReference type="PROSITE" id="PS51371"/>
    </source>
</evidence>
<dbReference type="SUPFAM" id="SSF54631">
    <property type="entry name" value="CBS-domain pair"/>
    <property type="match status" value="1"/>
</dbReference>
<feature type="domain" description="CBS" evidence="3">
    <location>
        <begin position="12"/>
        <end position="70"/>
    </location>
</feature>
<evidence type="ECO:0000256" key="2">
    <source>
        <dbReference type="PROSITE-ProRule" id="PRU00703"/>
    </source>
</evidence>